<sequence>MAQTQKLSDLLTSLDDEHEGSDVSINDILETFHSRSFGPLLVMPPLIALVLPVFGLPSVCGVITALVAIQLVMGRNNPWLPKRIRHLSIDGQRYHRVVEKAQPWVKRLERLFKPRLSFMNNAAAHRITALLIVLISLCIPFVEPLPLAPALPCSMLLLIALGMMARDGLVMLIGLTVALAGMISLFLML</sequence>
<dbReference type="Pfam" id="PF06055">
    <property type="entry name" value="ExoD"/>
    <property type="match status" value="1"/>
</dbReference>
<dbReference type="PANTHER" id="PTHR41795:SF1">
    <property type="entry name" value="EXOPOLYSACCHARIDE SYNTHESIS PROTEIN"/>
    <property type="match status" value="1"/>
</dbReference>
<comment type="caution">
    <text evidence="2">The sequence shown here is derived from an EMBL/GenBank/DDBJ whole genome shotgun (WGS) entry which is preliminary data.</text>
</comment>
<keyword evidence="3" id="KW-1185">Reference proteome</keyword>
<evidence type="ECO:0000313" key="2">
    <source>
        <dbReference type="EMBL" id="GHC18335.1"/>
    </source>
</evidence>
<gene>
    <name evidence="2" type="ORF">GCM10010082_07150</name>
</gene>
<keyword evidence="1" id="KW-1133">Transmembrane helix</keyword>
<protein>
    <submittedName>
        <fullName evidence="2">ABC transporter permease</fullName>
    </submittedName>
</protein>
<reference evidence="3" key="1">
    <citation type="journal article" date="2019" name="Int. J. Syst. Evol. Microbiol.">
        <title>The Global Catalogue of Microorganisms (GCM) 10K type strain sequencing project: providing services to taxonomists for standard genome sequencing and annotation.</title>
        <authorList>
            <consortium name="The Broad Institute Genomics Platform"/>
            <consortium name="The Broad Institute Genome Sequencing Center for Infectious Disease"/>
            <person name="Wu L."/>
            <person name="Ma J."/>
        </authorList>
    </citation>
    <scope>NUCLEOTIDE SEQUENCE [LARGE SCALE GENOMIC DNA]</scope>
    <source>
        <strain evidence="3">KCTC 42082</strain>
    </source>
</reference>
<feature type="transmembrane region" description="Helical" evidence="1">
    <location>
        <begin position="169"/>
        <end position="188"/>
    </location>
</feature>
<keyword evidence="1" id="KW-0472">Membrane</keyword>
<dbReference type="RefSeq" id="WP_189515165.1">
    <property type="nucleotide sequence ID" value="NZ_BMZM01000001.1"/>
</dbReference>
<accession>A0ABQ3FCG8</accession>
<dbReference type="PANTHER" id="PTHR41795">
    <property type="entry name" value="EXOPOLYSACCHARIDE SYNTHESIS PROTEIN"/>
    <property type="match status" value="1"/>
</dbReference>
<feature type="transmembrane region" description="Helical" evidence="1">
    <location>
        <begin position="123"/>
        <end position="142"/>
    </location>
</feature>
<evidence type="ECO:0000256" key="1">
    <source>
        <dbReference type="SAM" id="Phobius"/>
    </source>
</evidence>
<dbReference type="InterPro" id="IPR010331">
    <property type="entry name" value="ExoD"/>
</dbReference>
<name>A0ABQ3FCG8_9GAMM</name>
<dbReference type="EMBL" id="BMZM01000001">
    <property type="protein sequence ID" value="GHC18335.1"/>
    <property type="molecule type" value="Genomic_DNA"/>
</dbReference>
<organism evidence="2 3">
    <name type="scientific">Kushneria pakistanensis</name>
    <dbReference type="NCBI Taxonomy" id="1508770"/>
    <lineage>
        <taxon>Bacteria</taxon>
        <taxon>Pseudomonadati</taxon>
        <taxon>Pseudomonadota</taxon>
        <taxon>Gammaproteobacteria</taxon>
        <taxon>Oceanospirillales</taxon>
        <taxon>Halomonadaceae</taxon>
        <taxon>Kushneria</taxon>
    </lineage>
</organism>
<dbReference type="PIRSF" id="PIRSF033239">
    <property type="entry name" value="ExoD"/>
    <property type="match status" value="1"/>
</dbReference>
<keyword evidence="1" id="KW-0812">Transmembrane</keyword>
<feature type="transmembrane region" description="Helical" evidence="1">
    <location>
        <begin position="46"/>
        <end position="73"/>
    </location>
</feature>
<dbReference type="Proteomes" id="UP000604243">
    <property type="component" value="Unassembled WGS sequence"/>
</dbReference>
<proteinExistence type="predicted"/>
<evidence type="ECO:0000313" key="3">
    <source>
        <dbReference type="Proteomes" id="UP000604243"/>
    </source>
</evidence>